<dbReference type="GO" id="GO:0032259">
    <property type="term" value="P:methylation"/>
    <property type="evidence" value="ECO:0007669"/>
    <property type="project" value="UniProtKB-KW"/>
</dbReference>
<reference evidence="12" key="1">
    <citation type="journal article" date="2021" name="IMA Fungus">
        <title>Genomic characterization of three marine fungi, including Emericellopsis atlantica sp. nov. with signatures of a generalist lifestyle and marine biomass degradation.</title>
        <authorList>
            <person name="Hagestad O.C."/>
            <person name="Hou L."/>
            <person name="Andersen J.H."/>
            <person name="Hansen E.H."/>
            <person name="Altermark B."/>
            <person name="Li C."/>
            <person name="Kuhnert E."/>
            <person name="Cox R.J."/>
            <person name="Crous P.W."/>
            <person name="Spatafora J.W."/>
            <person name="Lail K."/>
            <person name="Amirebrahimi M."/>
            <person name="Lipzen A."/>
            <person name="Pangilinan J."/>
            <person name="Andreopoulos W."/>
            <person name="Hayes R.D."/>
            <person name="Ng V."/>
            <person name="Grigoriev I.V."/>
            <person name="Jackson S.A."/>
            <person name="Sutton T.D.S."/>
            <person name="Dobson A.D.W."/>
            <person name="Rama T."/>
        </authorList>
    </citation>
    <scope>NUCLEOTIDE SEQUENCE</scope>
    <source>
        <strain evidence="12">TS7</strain>
    </source>
</reference>
<feature type="compositionally biased region" description="Basic and acidic residues" evidence="8">
    <location>
        <begin position="292"/>
        <end position="307"/>
    </location>
</feature>
<evidence type="ECO:0000256" key="1">
    <source>
        <dbReference type="ARBA" id="ARBA00004123"/>
    </source>
</evidence>
<dbReference type="OrthoDB" id="422362at2759"/>
<dbReference type="PROSITE" id="PS50868">
    <property type="entry name" value="POST_SET"/>
    <property type="match status" value="1"/>
</dbReference>
<evidence type="ECO:0000259" key="9">
    <source>
        <dbReference type="PROSITE" id="PS50280"/>
    </source>
</evidence>
<keyword evidence="7" id="KW-0539">Nucleus</keyword>
<comment type="caution">
    <text evidence="12">The sequence shown here is derived from an EMBL/GenBank/DDBJ whole genome shotgun (WGS) entry which is preliminary data.</text>
</comment>
<dbReference type="SUPFAM" id="SSF82199">
    <property type="entry name" value="SET domain"/>
    <property type="match status" value="1"/>
</dbReference>
<keyword evidence="6" id="KW-0949">S-adenosyl-L-methionine</keyword>
<name>A0A9P7ZL45_9HYPO</name>
<protein>
    <recommendedName>
        <fullName evidence="14">Histone-lysine N-methyltransferase ASH1L</fullName>
    </recommendedName>
</protein>
<feature type="domain" description="Post-SET" evidence="10">
    <location>
        <begin position="569"/>
        <end position="585"/>
    </location>
</feature>
<dbReference type="Pfam" id="PF00856">
    <property type="entry name" value="SET"/>
    <property type="match status" value="1"/>
</dbReference>
<dbReference type="InterPro" id="IPR001214">
    <property type="entry name" value="SET_dom"/>
</dbReference>
<dbReference type="InterPro" id="IPR006560">
    <property type="entry name" value="AWS_dom"/>
</dbReference>
<feature type="region of interest" description="Disordered" evidence="8">
    <location>
        <begin position="18"/>
        <end position="212"/>
    </location>
</feature>
<evidence type="ECO:0000313" key="12">
    <source>
        <dbReference type="EMBL" id="KAG9254119.1"/>
    </source>
</evidence>
<feature type="region of interest" description="Disordered" evidence="8">
    <location>
        <begin position="724"/>
        <end position="743"/>
    </location>
</feature>
<feature type="compositionally biased region" description="Basic and acidic residues" evidence="8">
    <location>
        <begin position="69"/>
        <end position="86"/>
    </location>
</feature>
<dbReference type="Proteomes" id="UP000887229">
    <property type="component" value="Unassembled WGS sequence"/>
</dbReference>
<evidence type="ECO:0000256" key="5">
    <source>
        <dbReference type="ARBA" id="ARBA00022679"/>
    </source>
</evidence>
<dbReference type="EMBL" id="MU251255">
    <property type="protein sequence ID" value="KAG9254119.1"/>
    <property type="molecule type" value="Genomic_DNA"/>
</dbReference>
<feature type="compositionally biased region" description="Basic and acidic residues" evidence="8">
    <location>
        <begin position="245"/>
        <end position="267"/>
    </location>
</feature>
<dbReference type="RefSeq" id="XP_046118043.1">
    <property type="nucleotide sequence ID" value="XM_046261272.1"/>
</dbReference>
<dbReference type="GO" id="GO:0005634">
    <property type="term" value="C:nucleus"/>
    <property type="evidence" value="ECO:0007669"/>
    <property type="project" value="UniProtKB-SubCell"/>
</dbReference>
<dbReference type="PROSITE" id="PS51215">
    <property type="entry name" value="AWS"/>
    <property type="match status" value="1"/>
</dbReference>
<keyword evidence="4" id="KW-0489">Methyltransferase</keyword>
<proteinExistence type="predicted"/>
<feature type="region of interest" description="Disordered" evidence="8">
    <location>
        <begin position="589"/>
        <end position="627"/>
    </location>
</feature>
<dbReference type="PANTHER" id="PTHR22884">
    <property type="entry name" value="SET DOMAIN PROTEINS"/>
    <property type="match status" value="1"/>
</dbReference>
<evidence type="ECO:0000256" key="7">
    <source>
        <dbReference type="ARBA" id="ARBA00023242"/>
    </source>
</evidence>
<gene>
    <name evidence="12" type="ORF">F5Z01DRAFT_622493</name>
</gene>
<keyword evidence="5" id="KW-0808">Transferase</keyword>
<feature type="domain" description="SET" evidence="9">
    <location>
        <begin position="445"/>
        <end position="561"/>
    </location>
</feature>
<evidence type="ECO:0000256" key="6">
    <source>
        <dbReference type="ARBA" id="ARBA00022691"/>
    </source>
</evidence>
<feature type="compositionally biased region" description="Low complexity" evidence="8">
    <location>
        <begin position="172"/>
        <end position="183"/>
    </location>
</feature>
<comment type="subcellular location">
    <subcellularLocation>
        <location evidence="2">Chromosome</location>
    </subcellularLocation>
    <subcellularLocation>
        <location evidence="1">Nucleus</location>
    </subcellularLocation>
</comment>
<feature type="region of interest" description="Disordered" evidence="8">
    <location>
        <begin position="245"/>
        <end position="307"/>
    </location>
</feature>
<evidence type="ECO:0000256" key="2">
    <source>
        <dbReference type="ARBA" id="ARBA00004286"/>
    </source>
</evidence>
<dbReference type="Gene3D" id="2.170.270.10">
    <property type="entry name" value="SET domain"/>
    <property type="match status" value="1"/>
</dbReference>
<dbReference type="InterPro" id="IPR003616">
    <property type="entry name" value="Post-SET_dom"/>
</dbReference>
<dbReference type="InterPro" id="IPR046341">
    <property type="entry name" value="SET_dom_sf"/>
</dbReference>
<accession>A0A9P7ZL45</accession>
<evidence type="ECO:0000256" key="8">
    <source>
        <dbReference type="SAM" id="MobiDB-lite"/>
    </source>
</evidence>
<dbReference type="GO" id="GO:0005694">
    <property type="term" value="C:chromosome"/>
    <property type="evidence" value="ECO:0007669"/>
    <property type="project" value="UniProtKB-SubCell"/>
</dbReference>
<feature type="compositionally biased region" description="Polar residues" evidence="8">
    <location>
        <begin position="19"/>
        <end position="39"/>
    </location>
</feature>
<dbReference type="PROSITE" id="PS50280">
    <property type="entry name" value="SET"/>
    <property type="match status" value="1"/>
</dbReference>
<sequence>MSLSPERSFSAAPLDALSNVASSNSTPPTTVADSASLHSDTSKHDMTSVADLAADSPDSSQMEPLIEQQLRDEAIHRAEAATPERTRRVRDGKKPVYNIAQLIGTAGHGKRRAKGDNVSNRRRRTIGRATEIDQEDPDTTKGDTPTRRTRRSLGSTTTAHTEASPRPKRVAARQPAPAASRQATPVVADRPGVSTRRSRRSGDVNEKDIPRELRRLEDTKEFSHVDDSPVVYTVWSNGKYVDPNQVKKEEEERKKAKQAVEEPKVEEEPVTQGKKRRVKKYLDKGLYAGQDAPKDPLKGLTPGEKKQLDDLPELRPSGVVNKVMPLPMYTGLRTLIAGRDFKLPFNICNPLPPGQPKPDEWRKMTKNRFIGESKDIWRKSDHFHDYQSKCVCKATDDDPCGESCQNRIMLYECDETNCNVGPELCRNRAFRDLTKRRNKGGKYRVGVEVVKTSDRGYGVRANRGFAPGQIIMEYAGEIITEEECDRRMNEVYKDNECYYLMSFDQNMIIDATSGSIARFVNHSCNPNCRMIKWIVSGQPRMALFAGDNPIYTGDELTYDYNFDPFSAKNVQLCLCGEEKCRGVLGPKTRHEAVQQPGKVKAGGKRKLGDVPSGKADGRDAKKPRITSTKGALASVGLKISHGTATAIKKGVSAVKKAAALGGKASSAKSRGKGKTVVKKTSTNRVVKAYVKNGPARKRVSTTTTVKGKAGSGVLKTKTIRKTVTAEARARATKGPKNAAARKRKEAVLDKTYDIASL</sequence>
<dbReference type="InterPro" id="IPR050777">
    <property type="entry name" value="SET2_Histone-Lys_MeTrsfase"/>
</dbReference>
<feature type="domain" description="AWS" evidence="11">
    <location>
        <begin position="385"/>
        <end position="434"/>
    </location>
</feature>
<keyword evidence="3" id="KW-0158">Chromosome</keyword>
<evidence type="ECO:0000259" key="11">
    <source>
        <dbReference type="PROSITE" id="PS51215"/>
    </source>
</evidence>
<dbReference type="GeneID" id="70292175"/>
<dbReference type="SMART" id="SM00317">
    <property type="entry name" value="SET"/>
    <property type="match status" value="1"/>
</dbReference>
<evidence type="ECO:0000256" key="4">
    <source>
        <dbReference type="ARBA" id="ARBA00022603"/>
    </source>
</evidence>
<evidence type="ECO:0008006" key="14">
    <source>
        <dbReference type="Google" id="ProtNLM"/>
    </source>
</evidence>
<evidence type="ECO:0000313" key="13">
    <source>
        <dbReference type="Proteomes" id="UP000887229"/>
    </source>
</evidence>
<feature type="compositionally biased region" description="Basic and acidic residues" evidence="8">
    <location>
        <begin position="200"/>
        <end position="212"/>
    </location>
</feature>
<dbReference type="GO" id="GO:0042054">
    <property type="term" value="F:histone methyltransferase activity"/>
    <property type="evidence" value="ECO:0007669"/>
    <property type="project" value="InterPro"/>
</dbReference>
<keyword evidence="13" id="KW-1185">Reference proteome</keyword>
<evidence type="ECO:0000259" key="10">
    <source>
        <dbReference type="PROSITE" id="PS50868"/>
    </source>
</evidence>
<dbReference type="AlphaFoldDB" id="A0A9P7ZL45"/>
<organism evidence="12 13">
    <name type="scientific">Emericellopsis atlantica</name>
    <dbReference type="NCBI Taxonomy" id="2614577"/>
    <lineage>
        <taxon>Eukaryota</taxon>
        <taxon>Fungi</taxon>
        <taxon>Dikarya</taxon>
        <taxon>Ascomycota</taxon>
        <taxon>Pezizomycotina</taxon>
        <taxon>Sordariomycetes</taxon>
        <taxon>Hypocreomycetidae</taxon>
        <taxon>Hypocreales</taxon>
        <taxon>Bionectriaceae</taxon>
        <taxon>Emericellopsis</taxon>
    </lineage>
</organism>
<dbReference type="FunFam" id="2.170.270.10:FF:000037">
    <property type="entry name" value="Histone-lysine N-methyltransferase"/>
    <property type="match status" value="1"/>
</dbReference>
<evidence type="ECO:0000256" key="3">
    <source>
        <dbReference type="ARBA" id="ARBA00022454"/>
    </source>
</evidence>